<comment type="pathway">
    <text evidence="3">Amino-acid biosynthesis; L-isoleucine biosynthesis; L-isoleucine from 2-oxobutanoate: step 4/4.</text>
</comment>
<gene>
    <name evidence="17" type="ORF">AXG55_05640</name>
</gene>
<dbReference type="InterPro" id="IPR043131">
    <property type="entry name" value="BCAT-like_N"/>
</dbReference>
<dbReference type="GO" id="GO:0004084">
    <property type="term" value="F:branched-chain-amino-acid transaminase activity"/>
    <property type="evidence" value="ECO:0007669"/>
    <property type="project" value="UniProtKB-EC"/>
</dbReference>
<evidence type="ECO:0000256" key="5">
    <source>
        <dbReference type="ARBA" id="ARBA00005072"/>
    </source>
</evidence>
<keyword evidence="10" id="KW-0808">Transferase</keyword>
<dbReference type="Gene3D" id="3.30.470.10">
    <property type="match status" value="1"/>
</dbReference>
<organism evidence="17 18">
    <name type="scientific">Silvanigrella aquatica</name>
    <dbReference type="NCBI Taxonomy" id="1915309"/>
    <lineage>
        <taxon>Bacteria</taxon>
        <taxon>Pseudomonadati</taxon>
        <taxon>Bdellovibrionota</taxon>
        <taxon>Oligoflexia</taxon>
        <taxon>Silvanigrellales</taxon>
        <taxon>Silvanigrellaceae</taxon>
        <taxon>Silvanigrella</taxon>
    </lineage>
</organism>
<dbReference type="CDD" id="cd01557">
    <property type="entry name" value="BCAT_beta_family"/>
    <property type="match status" value="1"/>
</dbReference>
<evidence type="ECO:0000256" key="11">
    <source>
        <dbReference type="ARBA" id="ARBA00022898"/>
    </source>
</evidence>
<evidence type="ECO:0000256" key="4">
    <source>
        <dbReference type="ARBA" id="ARBA00004931"/>
    </source>
</evidence>
<dbReference type="InterPro" id="IPR043132">
    <property type="entry name" value="BCAT-like_C"/>
</dbReference>
<keyword evidence="18" id="KW-1185">Reference proteome</keyword>
<name>A0A1L4D4H6_9BACT</name>
<proteinExistence type="inferred from homology"/>
<evidence type="ECO:0000313" key="17">
    <source>
        <dbReference type="EMBL" id="APJ05099.1"/>
    </source>
</evidence>
<evidence type="ECO:0000256" key="1">
    <source>
        <dbReference type="ARBA" id="ARBA00001933"/>
    </source>
</evidence>
<feature type="modified residue" description="N6-(pyridoxal phosphate)lysine" evidence="16">
    <location>
        <position position="196"/>
    </location>
</feature>
<accession>A0A1L4D4H6</accession>
<dbReference type="KEGG" id="saqi:AXG55_05640"/>
<comment type="catalytic activity">
    <reaction evidence="14">
        <text>L-isoleucine + 2-oxoglutarate = (S)-3-methyl-2-oxopentanoate + L-glutamate</text>
        <dbReference type="Rhea" id="RHEA:24801"/>
        <dbReference type="ChEBI" id="CHEBI:16810"/>
        <dbReference type="ChEBI" id="CHEBI:29985"/>
        <dbReference type="ChEBI" id="CHEBI:35146"/>
        <dbReference type="ChEBI" id="CHEBI:58045"/>
        <dbReference type="EC" id="2.6.1.42"/>
    </reaction>
</comment>
<evidence type="ECO:0000256" key="14">
    <source>
        <dbReference type="ARBA" id="ARBA00048798"/>
    </source>
</evidence>
<sequence length="356" mass="39737">MIKNLLPKHKRKNPPSLTETIPFGAVTTNHMLICDYLPRKNGWQTPEIIPYKSFSMSPSAVVFHYGQTIFEGLKAYRSQSNDKDLFLFRPDQNAKRMAQSATRMGMIPFPEDLFVNCIKELVKVEKDWILPSPGALYIRPSMIPLDKGVSYRASEAYRFFIILSPSKNYFAKEVGVSVYIERTLARAAVGGSGEAKCGGNYASALLPMKIAKEKGAEQVLWLDALEHKYVEEAGAMNVMFIYNNKIVTPALSGSILHGITRASIIQIAKDLGYEVEEKRIEIDKIIADIKTGKLTEMFACGTAAVISAINCLYDKEEKIPINNEKIGEVTLTLKNHLLNIQSGIAADPYGWRLPIL</sequence>
<dbReference type="SUPFAM" id="SSF56752">
    <property type="entry name" value="D-aminoacid aminotransferase-like PLP-dependent enzymes"/>
    <property type="match status" value="1"/>
</dbReference>
<dbReference type="UniPathway" id="UPA00049">
    <property type="reaction ID" value="UER00062"/>
</dbReference>
<dbReference type="UniPathway" id="UPA00048">
    <property type="reaction ID" value="UER00073"/>
</dbReference>
<evidence type="ECO:0000256" key="15">
    <source>
        <dbReference type="ARBA" id="ARBA00049229"/>
    </source>
</evidence>
<comment type="catalytic activity">
    <reaction evidence="13">
        <text>L-valine + 2-oxoglutarate = 3-methyl-2-oxobutanoate + L-glutamate</text>
        <dbReference type="Rhea" id="RHEA:24813"/>
        <dbReference type="ChEBI" id="CHEBI:11851"/>
        <dbReference type="ChEBI" id="CHEBI:16810"/>
        <dbReference type="ChEBI" id="CHEBI:29985"/>
        <dbReference type="ChEBI" id="CHEBI:57762"/>
        <dbReference type="EC" id="2.6.1.42"/>
    </reaction>
</comment>
<evidence type="ECO:0000256" key="9">
    <source>
        <dbReference type="ARBA" id="ARBA00022605"/>
    </source>
</evidence>
<evidence type="ECO:0000256" key="6">
    <source>
        <dbReference type="ARBA" id="ARBA00009320"/>
    </source>
</evidence>
<dbReference type="Pfam" id="PF01063">
    <property type="entry name" value="Aminotran_4"/>
    <property type="match status" value="1"/>
</dbReference>
<evidence type="ECO:0000256" key="8">
    <source>
        <dbReference type="ARBA" id="ARBA00022576"/>
    </source>
</evidence>
<evidence type="ECO:0000256" key="13">
    <source>
        <dbReference type="ARBA" id="ARBA00048212"/>
    </source>
</evidence>
<dbReference type="PIRSF" id="PIRSF006468">
    <property type="entry name" value="BCAT1"/>
    <property type="match status" value="1"/>
</dbReference>
<dbReference type="GO" id="GO:0009098">
    <property type="term" value="P:L-leucine biosynthetic process"/>
    <property type="evidence" value="ECO:0007669"/>
    <property type="project" value="UniProtKB-UniPathway"/>
</dbReference>
<dbReference type="InterPro" id="IPR005786">
    <property type="entry name" value="B_amino_transII"/>
</dbReference>
<protein>
    <recommendedName>
        <fullName evidence="7">branched-chain-amino-acid transaminase</fullName>
        <ecNumber evidence="7">2.6.1.42</ecNumber>
    </recommendedName>
</protein>
<dbReference type="Gene3D" id="3.20.10.10">
    <property type="entry name" value="D-amino Acid Aminotransferase, subunit A, domain 2"/>
    <property type="match status" value="1"/>
</dbReference>
<evidence type="ECO:0000256" key="10">
    <source>
        <dbReference type="ARBA" id="ARBA00022679"/>
    </source>
</evidence>
<dbReference type="AlphaFoldDB" id="A0A1L4D4H6"/>
<keyword evidence="11" id="KW-0663">Pyridoxal phosphate</keyword>
<dbReference type="InterPro" id="IPR036038">
    <property type="entry name" value="Aminotransferase-like"/>
</dbReference>
<dbReference type="GO" id="GO:0009097">
    <property type="term" value="P:isoleucine biosynthetic process"/>
    <property type="evidence" value="ECO:0007669"/>
    <property type="project" value="UniProtKB-UniPathway"/>
</dbReference>
<keyword evidence="12" id="KW-0100">Branched-chain amino acid biosynthesis</keyword>
<reference evidence="17 18" key="1">
    <citation type="submission" date="2016-10" db="EMBL/GenBank/DDBJ databases">
        <title>Silvanigrella aquatica sp. nov., isolated from a freshwater lake located in the Black Forest, Germany, description of Silvanigrellaceae fam. nov., Silvanigrellales ord. nov., reclassification of the order Bdellovibrionales in the class Oligoflexia, reclassification of the families Bacteriovoracaceae and Halobacteriovoraceae in the new order Bacteriovoracales ord. nov., and reclassification of the family Pseudobacteriovoracaceae in the order Oligoflexiales.</title>
        <authorList>
            <person name="Hahn M.W."/>
            <person name="Schmidt J."/>
            <person name="Koll U."/>
            <person name="Rohde M."/>
            <person name="Verbag S."/>
            <person name="Pitt A."/>
            <person name="Nakai R."/>
            <person name="Naganuma T."/>
            <person name="Lang E."/>
        </authorList>
    </citation>
    <scope>NUCLEOTIDE SEQUENCE [LARGE SCALE GENOMIC DNA]</scope>
    <source>
        <strain evidence="17 18">MWH-Nonnen-W8red</strain>
    </source>
</reference>
<comment type="cofactor">
    <cofactor evidence="1">
        <name>pyridoxal 5'-phosphate</name>
        <dbReference type="ChEBI" id="CHEBI:597326"/>
    </cofactor>
</comment>
<keyword evidence="8" id="KW-0032">Aminotransferase</keyword>
<comment type="pathway">
    <text evidence="5">Amino-acid biosynthesis; L-leucine biosynthesis; L-leucine from 3-methyl-2-oxobutanoate: step 4/4.</text>
</comment>
<dbReference type="PANTHER" id="PTHR11825:SF44">
    <property type="entry name" value="BRANCHED-CHAIN-AMINO-ACID AMINOTRANSFERASE"/>
    <property type="match status" value="1"/>
</dbReference>
<comment type="similarity">
    <text evidence="6">Belongs to the class-IV pyridoxal-phosphate-dependent aminotransferase family.</text>
</comment>
<comment type="pathway">
    <text evidence="4">Amino-acid biosynthesis; L-valine biosynthesis; L-valine from pyruvate: step 4/4.</text>
</comment>
<dbReference type="InterPro" id="IPR001544">
    <property type="entry name" value="Aminotrans_IV"/>
</dbReference>
<evidence type="ECO:0000256" key="7">
    <source>
        <dbReference type="ARBA" id="ARBA00013053"/>
    </source>
</evidence>
<dbReference type="PANTHER" id="PTHR11825">
    <property type="entry name" value="SUBGROUP IIII AMINOTRANSFERASE"/>
    <property type="match status" value="1"/>
</dbReference>
<comment type="catalytic activity">
    <reaction evidence="15">
        <text>L-leucine + 2-oxoglutarate = 4-methyl-2-oxopentanoate + L-glutamate</text>
        <dbReference type="Rhea" id="RHEA:18321"/>
        <dbReference type="ChEBI" id="CHEBI:16810"/>
        <dbReference type="ChEBI" id="CHEBI:17865"/>
        <dbReference type="ChEBI" id="CHEBI:29985"/>
        <dbReference type="ChEBI" id="CHEBI:57427"/>
        <dbReference type="EC" id="2.6.1.42"/>
    </reaction>
</comment>
<dbReference type="Proteomes" id="UP000184731">
    <property type="component" value="Chromosome"/>
</dbReference>
<evidence type="ECO:0000256" key="16">
    <source>
        <dbReference type="PIRSR" id="PIRSR006468-1"/>
    </source>
</evidence>
<dbReference type="NCBIfam" id="NF009897">
    <property type="entry name" value="PRK13357.1"/>
    <property type="match status" value="1"/>
</dbReference>
<dbReference type="GO" id="GO:0009099">
    <property type="term" value="P:L-valine biosynthetic process"/>
    <property type="evidence" value="ECO:0007669"/>
    <property type="project" value="UniProtKB-UniPathway"/>
</dbReference>
<dbReference type="STRING" id="1915309.AXG55_05640"/>
<evidence type="ECO:0000256" key="3">
    <source>
        <dbReference type="ARBA" id="ARBA00004824"/>
    </source>
</evidence>
<dbReference type="EC" id="2.6.1.42" evidence="7"/>
<evidence type="ECO:0000256" key="2">
    <source>
        <dbReference type="ARBA" id="ARBA00003109"/>
    </source>
</evidence>
<dbReference type="NCBIfam" id="TIGR01123">
    <property type="entry name" value="ilvE_II"/>
    <property type="match status" value="1"/>
</dbReference>
<evidence type="ECO:0000313" key="18">
    <source>
        <dbReference type="Proteomes" id="UP000184731"/>
    </source>
</evidence>
<keyword evidence="9" id="KW-0028">Amino-acid biosynthesis</keyword>
<dbReference type="EMBL" id="CP017834">
    <property type="protein sequence ID" value="APJ05099.1"/>
    <property type="molecule type" value="Genomic_DNA"/>
</dbReference>
<dbReference type="UniPathway" id="UPA00047">
    <property type="reaction ID" value="UER00058"/>
</dbReference>
<dbReference type="InterPro" id="IPR033939">
    <property type="entry name" value="BCAT_family"/>
</dbReference>
<evidence type="ECO:0000256" key="12">
    <source>
        <dbReference type="ARBA" id="ARBA00023304"/>
    </source>
</evidence>
<comment type="function">
    <text evidence="2">Acts on leucine, isoleucine and valine.</text>
</comment>